<feature type="domain" description="Protein kinase" evidence="4">
    <location>
        <begin position="317"/>
        <end position="585"/>
    </location>
</feature>
<dbReference type="PANTHER" id="PTHR44329">
    <property type="entry name" value="SERINE/THREONINE-PROTEIN KINASE TNNI3K-RELATED"/>
    <property type="match status" value="1"/>
</dbReference>
<dbReference type="InterPro" id="IPR000719">
    <property type="entry name" value="Prot_kinase_dom"/>
</dbReference>
<accession>A0A081ACD3</accession>
<evidence type="ECO:0000313" key="5">
    <source>
        <dbReference type="EMBL" id="ETO76544.1"/>
    </source>
</evidence>
<dbReference type="OrthoDB" id="119409at2759"/>
<feature type="region of interest" description="Disordered" evidence="1">
    <location>
        <begin position="250"/>
        <end position="292"/>
    </location>
</feature>
<dbReference type="Proteomes" id="UP000028582">
    <property type="component" value="Unassembled WGS sequence"/>
</dbReference>
<feature type="chain" id="PRO_5001753999" evidence="3">
    <location>
        <begin position="18"/>
        <end position="589"/>
    </location>
</feature>
<proteinExistence type="predicted"/>
<dbReference type="GO" id="GO:0004674">
    <property type="term" value="F:protein serine/threonine kinase activity"/>
    <property type="evidence" value="ECO:0007669"/>
    <property type="project" value="TreeGrafter"/>
</dbReference>
<dbReference type="EMBL" id="ANJA01001530">
    <property type="protein sequence ID" value="ETO76544.1"/>
    <property type="molecule type" value="Genomic_DNA"/>
</dbReference>
<evidence type="ECO:0000256" key="3">
    <source>
        <dbReference type="SAM" id="SignalP"/>
    </source>
</evidence>
<dbReference type="SMART" id="SM00220">
    <property type="entry name" value="S_TKc"/>
    <property type="match status" value="1"/>
</dbReference>
<keyword evidence="5" id="KW-0418">Kinase</keyword>
<protein>
    <submittedName>
        <fullName evidence="5">TKL protein kinase</fullName>
    </submittedName>
</protein>
<dbReference type="PROSITE" id="PS50011">
    <property type="entry name" value="PROTEIN_KINASE_DOM"/>
    <property type="match status" value="1"/>
</dbReference>
<dbReference type="PANTHER" id="PTHR44329:SF214">
    <property type="entry name" value="PROTEIN KINASE DOMAIN-CONTAINING PROTEIN"/>
    <property type="match status" value="1"/>
</dbReference>
<gene>
    <name evidence="5" type="ORF">F444_08102</name>
</gene>
<sequence>MPCWIPLLVIAFGTVHAVTMEAVEIFSGSNCAGTPDVLAIYNVTLGCAENACSNIDFGNDTYYISRTCNVTDRFAHTEQVFGDFTYVIMETYDNESCTSFGEADTFLASGSCEISSGFGDQSAITSLFPNGSAVVVLYPNNACGGEPSLYFELDSTALSTGSCQQDLYRFYSSESNPASITNSKENGSDGNVTDSSGTIDRQVESSMIGSEDGSNGSAMGTGVIVGIVAAGLVFVLIVSLLVAHHLRKKHEGEMEEEDNFNEYGSPRNDQKNSSLTAPGTIDSHLDEGQRGSQKPLSLVGLWDDEVIATARIPREKVVILRHICRGGGGEVYLGQFNQQQVAVKMLLPEMRKSVKHVNSFLAEVKFMATLDHPRIVQFVGVAWDSLTDLCVVSEFMEGGDLRALLATYEKEKHPTGFDRAKVTIALHVAHALTYLHSLETPVLHRDLKSKNVLLTSSLEAKLTDFGISREQADRTMTAGVGTSLWMAPEVMLGERYDDKADMFSFGVLLSELDVHVRPYSHAKENGKAPVADAVILQKVALGTLQVEFSSSSLESMVDLGLACVSLDPTKRPSSAEALYRLHTVLSQEL</sequence>
<evidence type="ECO:0000256" key="2">
    <source>
        <dbReference type="SAM" id="Phobius"/>
    </source>
</evidence>
<feature type="region of interest" description="Disordered" evidence="1">
    <location>
        <begin position="179"/>
        <end position="200"/>
    </location>
</feature>
<evidence type="ECO:0000259" key="4">
    <source>
        <dbReference type="PROSITE" id="PS50011"/>
    </source>
</evidence>
<dbReference type="InterPro" id="IPR011009">
    <property type="entry name" value="Kinase-like_dom_sf"/>
</dbReference>
<dbReference type="Gene3D" id="3.30.200.20">
    <property type="entry name" value="Phosphorylase Kinase, domain 1"/>
    <property type="match status" value="1"/>
</dbReference>
<keyword evidence="2" id="KW-1133">Transmembrane helix</keyword>
<dbReference type="GO" id="GO:0005524">
    <property type="term" value="F:ATP binding"/>
    <property type="evidence" value="ECO:0007669"/>
    <property type="project" value="InterPro"/>
</dbReference>
<dbReference type="Pfam" id="PF00069">
    <property type="entry name" value="Pkinase"/>
    <property type="match status" value="1"/>
</dbReference>
<dbReference type="AlphaFoldDB" id="A0A081ACD3"/>
<comment type="caution">
    <text evidence="5">The sequence shown here is derived from an EMBL/GenBank/DDBJ whole genome shotgun (WGS) entry which is preliminary data.</text>
</comment>
<evidence type="ECO:0000256" key="1">
    <source>
        <dbReference type="SAM" id="MobiDB-lite"/>
    </source>
</evidence>
<name>A0A081ACD3_PHYNI</name>
<dbReference type="PROSITE" id="PS00108">
    <property type="entry name" value="PROTEIN_KINASE_ST"/>
    <property type="match status" value="1"/>
</dbReference>
<feature type="signal peptide" evidence="3">
    <location>
        <begin position="1"/>
        <end position="17"/>
    </location>
</feature>
<keyword evidence="2" id="KW-0472">Membrane</keyword>
<evidence type="ECO:0000313" key="6">
    <source>
        <dbReference type="Proteomes" id="UP000028582"/>
    </source>
</evidence>
<keyword evidence="2" id="KW-0812">Transmembrane</keyword>
<feature type="transmembrane region" description="Helical" evidence="2">
    <location>
        <begin position="223"/>
        <end position="243"/>
    </location>
</feature>
<keyword evidence="3" id="KW-0732">Signal</keyword>
<reference evidence="5 6" key="1">
    <citation type="submission" date="2013-11" db="EMBL/GenBank/DDBJ databases">
        <title>The Genome Sequence of Phytophthora parasitica P1976.</title>
        <authorList>
            <consortium name="The Broad Institute Genomics Platform"/>
            <person name="Russ C."/>
            <person name="Tyler B."/>
            <person name="Panabieres F."/>
            <person name="Shan W."/>
            <person name="Tripathy S."/>
            <person name="Grunwald N."/>
            <person name="Machado M."/>
            <person name="Johnson C.S."/>
            <person name="Walker B."/>
            <person name="Young S."/>
            <person name="Zeng Q."/>
            <person name="Gargeya S."/>
            <person name="Fitzgerald M."/>
            <person name="Haas B."/>
            <person name="Abouelleil A."/>
            <person name="Allen A.W."/>
            <person name="Alvarado L."/>
            <person name="Arachchi H.M."/>
            <person name="Berlin A.M."/>
            <person name="Chapman S.B."/>
            <person name="Gainer-Dewar J."/>
            <person name="Goldberg J."/>
            <person name="Griggs A."/>
            <person name="Gujja S."/>
            <person name="Hansen M."/>
            <person name="Howarth C."/>
            <person name="Imamovic A."/>
            <person name="Ireland A."/>
            <person name="Larimer J."/>
            <person name="McCowan C."/>
            <person name="Murphy C."/>
            <person name="Pearson M."/>
            <person name="Poon T.W."/>
            <person name="Priest M."/>
            <person name="Roberts A."/>
            <person name="Saif S."/>
            <person name="Shea T."/>
            <person name="Sisk P."/>
            <person name="Sykes S."/>
            <person name="Wortman J."/>
            <person name="Nusbaum C."/>
            <person name="Birren B."/>
        </authorList>
    </citation>
    <scope>NUCLEOTIDE SEQUENCE [LARGE SCALE GENOMIC DNA]</scope>
    <source>
        <strain evidence="5 6">P1976</strain>
    </source>
</reference>
<dbReference type="InterPro" id="IPR008271">
    <property type="entry name" value="Ser/Thr_kinase_AS"/>
</dbReference>
<keyword evidence="5" id="KW-0808">Transferase</keyword>
<organism evidence="5 6">
    <name type="scientific">Phytophthora nicotianae P1976</name>
    <dbReference type="NCBI Taxonomy" id="1317066"/>
    <lineage>
        <taxon>Eukaryota</taxon>
        <taxon>Sar</taxon>
        <taxon>Stramenopiles</taxon>
        <taxon>Oomycota</taxon>
        <taxon>Peronosporomycetes</taxon>
        <taxon>Peronosporales</taxon>
        <taxon>Peronosporaceae</taxon>
        <taxon>Phytophthora</taxon>
    </lineage>
</organism>
<dbReference type="InterPro" id="IPR051681">
    <property type="entry name" value="Ser/Thr_Kinases-Pseudokinases"/>
</dbReference>
<dbReference type="SUPFAM" id="SSF56112">
    <property type="entry name" value="Protein kinase-like (PK-like)"/>
    <property type="match status" value="1"/>
</dbReference>
<dbReference type="Gene3D" id="1.10.510.10">
    <property type="entry name" value="Transferase(Phosphotransferase) domain 1"/>
    <property type="match status" value="1"/>
</dbReference>